<dbReference type="EMBL" id="MU839828">
    <property type="protein sequence ID" value="KAK1759460.1"/>
    <property type="molecule type" value="Genomic_DNA"/>
</dbReference>
<evidence type="ECO:0000256" key="4">
    <source>
        <dbReference type="ARBA" id="ARBA00012583"/>
    </source>
</evidence>
<feature type="region of interest" description="Disordered" evidence="13">
    <location>
        <begin position="147"/>
        <end position="177"/>
    </location>
</feature>
<name>A0AAJ0BK77_9PEZI</name>
<evidence type="ECO:0000256" key="3">
    <source>
        <dbReference type="ARBA" id="ARBA00006739"/>
    </source>
</evidence>
<keyword evidence="8" id="KW-0256">Endoplasmic reticulum</keyword>
<evidence type="ECO:0000256" key="5">
    <source>
        <dbReference type="ARBA" id="ARBA00022676"/>
    </source>
</evidence>
<protein>
    <recommendedName>
        <fullName evidence="4">dolichyl-phosphate beta-glucosyltransferase</fullName>
        <ecNumber evidence="4">2.4.1.117</ecNumber>
    </recommendedName>
</protein>
<evidence type="ECO:0000256" key="8">
    <source>
        <dbReference type="ARBA" id="ARBA00022824"/>
    </source>
</evidence>
<sequence>MGIDAPWQLAQLAVDTLSTTPGYLLCLVFVGLVSLGIFTLYIGLHVLAPKPREPFPSEKTYITTNPDGTTSAPRPLPCWYDRWRAEGQLRNQSYPTIPPGFPVPEFGAIEPAEVAISVVIPAYNEADRIAPALEDMVAYLDERFGRPAASSSSSSKLKPLAPPGGGASTPVSRPTTPHRIVFKNRAGENAGRPAPSGYEIIIINDDSKDRTVDVALDFSRKHGLHDILRVVTLEKNRGKGGGVTHGLRHVRGEYAIFADADGASRFSDLGKLIEGCEDVVDGSNRGVAIGSRAHLVGSEAVVKRSAIRNFLMRSFHFVLMILTPPATSRIRDTQCGFKLFSRAALPHIVPYMHAEGWIFDIEMLMLAESAPATPVLASDGSVIGTSYGIKVAEVPIAWHEVEGSKMNLVQDSVRMAVGLAVLRASWMMGVYRRRLT</sequence>
<feature type="domain" description="Glycosyltransferase 2-like" evidence="15">
    <location>
        <begin position="196"/>
        <end position="278"/>
    </location>
</feature>
<accession>A0AAJ0BK77</accession>
<keyword evidence="17" id="KW-1185">Reference proteome</keyword>
<dbReference type="AlphaFoldDB" id="A0AAJ0BK77"/>
<dbReference type="GO" id="GO:0005789">
    <property type="term" value="C:endoplasmic reticulum membrane"/>
    <property type="evidence" value="ECO:0007669"/>
    <property type="project" value="UniProtKB-SubCell"/>
</dbReference>
<evidence type="ECO:0000256" key="12">
    <source>
        <dbReference type="ARBA" id="ARBA00045097"/>
    </source>
</evidence>
<comment type="catalytic activity">
    <reaction evidence="12">
        <text>a di-trans,poly-cis-dolichyl phosphate + UDP-alpha-D-glucose = a di-trans,poly-cis-dolichyl beta-D-glucosyl phosphate + UDP</text>
        <dbReference type="Rhea" id="RHEA:15401"/>
        <dbReference type="Rhea" id="RHEA-COMP:19498"/>
        <dbReference type="Rhea" id="RHEA-COMP:19502"/>
        <dbReference type="ChEBI" id="CHEBI:57525"/>
        <dbReference type="ChEBI" id="CHEBI:57683"/>
        <dbReference type="ChEBI" id="CHEBI:58223"/>
        <dbReference type="ChEBI" id="CHEBI:58885"/>
        <dbReference type="EC" id="2.4.1.117"/>
    </reaction>
    <physiologicalReaction direction="left-to-right" evidence="12">
        <dbReference type="Rhea" id="RHEA:15402"/>
    </physiologicalReaction>
</comment>
<evidence type="ECO:0000256" key="11">
    <source>
        <dbReference type="ARBA" id="ARBA00023136"/>
    </source>
</evidence>
<comment type="subcellular location">
    <subcellularLocation>
        <location evidence="1">Endoplasmic reticulum membrane</location>
        <topology evidence="1">Single-pass membrane protein</topology>
    </subcellularLocation>
</comment>
<dbReference type="PANTHER" id="PTHR10859:SF91">
    <property type="entry name" value="DOLICHYL-PHOSPHATE BETA-GLUCOSYLTRANSFERASE"/>
    <property type="match status" value="1"/>
</dbReference>
<keyword evidence="7 14" id="KW-0812">Transmembrane</keyword>
<dbReference type="EC" id="2.4.1.117" evidence="4"/>
<dbReference type="PANTHER" id="PTHR10859">
    <property type="entry name" value="GLYCOSYL TRANSFERASE"/>
    <property type="match status" value="1"/>
</dbReference>
<dbReference type="SUPFAM" id="SSF53448">
    <property type="entry name" value="Nucleotide-diphospho-sugar transferases"/>
    <property type="match status" value="1"/>
</dbReference>
<keyword evidence="6" id="KW-0808">Transferase</keyword>
<evidence type="ECO:0000256" key="2">
    <source>
        <dbReference type="ARBA" id="ARBA00004922"/>
    </source>
</evidence>
<evidence type="ECO:0000313" key="16">
    <source>
        <dbReference type="EMBL" id="KAK1759460.1"/>
    </source>
</evidence>
<evidence type="ECO:0000256" key="10">
    <source>
        <dbReference type="ARBA" id="ARBA00022989"/>
    </source>
</evidence>
<evidence type="ECO:0000256" key="6">
    <source>
        <dbReference type="ARBA" id="ARBA00022679"/>
    </source>
</evidence>
<dbReference type="CDD" id="cd04188">
    <property type="entry name" value="DPG_synthase"/>
    <property type="match status" value="1"/>
</dbReference>
<proteinExistence type="inferred from homology"/>
<dbReference type="Proteomes" id="UP001239445">
    <property type="component" value="Unassembled WGS sequence"/>
</dbReference>
<keyword evidence="5" id="KW-0328">Glycosyltransferase</keyword>
<dbReference type="Gene3D" id="3.90.550.10">
    <property type="entry name" value="Spore Coat Polysaccharide Biosynthesis Protein SpsA, Chain A"/>
    <property type="match status" value="1"/>
</dbReference>
<keyword evidence="9" id="KW-0735">Signal-anchor</keyword>
<comment type="caution">
    <text evidence="16">The sequence shown here is derived from an EMBL/GenBank/DDBJ whole genome shotgun (WGS) entry which is preliminary data.</text>
</comment>
<evidence type="ECO:0000256" key="13">
    <source>
        <dbReference type="SAM" id="MobiDB-lite"/>
    </source>
</evidence>
<dbReference type="Pfam" id="PF00535">
    <property type="entry name" value="Glycos_transf_2"/>
    <property type="match status" value="1"/>
</dbReference>
<evidence type="ECO:0000256" key="14">
    <source>
        <dbReference type="SAM" id="Phobius"/>
    </source>
</evidence>
<evidence type="ECO:0000256" key="1">
    <source>
        <dbReference type="ARBA" id="ARBA00004389"/>
    </source>
</evidence>
<comment type="similarity">
    <text evidence="3">Belongs to the glycosyltransferase 2 family.</text>
</comment>
<dbReference type="GO" id="GO:0006487">
    <property type="term" value="P:protein N-linked glycosylation"/>
    <property type="evidence" value="ECO:0007669"/>
    <property type="project" value="TreeGrafter"/>
</dbReference>
<dbReference type="InterPro" id="IPR035518">
    <property type="entry name" value="DPG_synthase"/>
</dbReference>
<keyword evidence="10 14" id="KW-1133">Transmembrane helix</keyword>
<dbReference type="GO" id="GO:0004581">
    <property type="term" value="F:dolichyl-phosphate beta-glucosyltransferase activity"/>
    <property type="evidence" value="ECO:0007669"/>
    <property type="project" value="UniProtKB-EC"/>
</dbReference>
<gene>
    <name evidence="16" type="ORF">QBC47DRAFT_410208</name>
</gene>
<evidence type="ECO:0000259" key="15">
    <source>
        <dbReference type="Pfam" id="PF00535"/>
    </source>
</evidence>
<comment type="pathway">
    <text evidence="2">Protein modification; protein glycosylation.</text>
</comment>
<dbReference type="InterPro" id="IPR029044">
    <property type="entry name" value="Nucleotide-diphossugar_trans"/>
</dbReference>
<keyword evidence="11 14" id="KW-0472">Membrane</keyword>
<dbReference type="InterPro" id="IPR001173">
    <property type="entry name" value="Glyco_trans_2-like"/>
</dbReference>
<reference evidence="16" key="1">
    <citation type="submission" date="2023-06" db="EMBL/GenBank/DDBJ databases">
        <title>Genome-scale phylogeny and comparative genomics of the fungal order Sordariales.</title>
        <authorList>
            <consortium name="Lawrence Berkeley National Laboratory"/>
            <person name="Hensen N."/>
            <person name="Bonometti L."/>
            <person name="Westerberg I."/>
            <person name="Brannstrom I.O."/>
            <person name="Guillou S."/>
            <person name="Cros-Aarteil S."/>
            <person name="Calhoun S."/>
            <person name="Haridas S."/>
            <person name="Kuo A."/>
            <person name="Mondo S."/>
            <person name="Pangilinan J."/>
            <person name="Riley R."/>
            <person name="Labutti K."/>
            <person name="Andreopoulos B."/>
            <person name="Lipzen A."/>
            <person name="Chen C."/>
            <person name="Yanf M."/>
            <person name="Daum C."/>
            <person name="Ng V."/>
            <person name="Clum A."/>
            <person name="Steindorff A."/>
            <person name="Ohm R."/>
            <person name="Martin F."/>
            <person name="Silar P."/>
            <person name="Natvig D."/>
            <person name="Lalanne C."/>
            <person name="Gautier V."/>
            <person name="Ament-Velasquez S.L."/>
            <person name="Kruys A."/>
            <person name="Hutchinson M.I."/>
            <person name="Powell A.J."/>
            <person name="Barry K."/>
            <person name="Miller A.N."/>
            <person name="Grigoriev I.V."/>
            <person name="Debuchy R."/>
            <person name="Gladieux P."/>
            <person name="Thoren M.H."/>
            <person name="Johannesson H."/>
        </authorList>
    </citation>
    <scope>NUCLEOTIDE SEQUENCE</scope>
    <source>
        <strain evidence="16">PSN4</strain>
    </source>
</reference>
<evidence type="ECO:0000256" key="9">
    <source>
        <dbReference type="ARBA" id="ARBA00022968"/>
    </source>
</evidence>
<feature type="transmembrane region" description="Helical" evidence="14">
    <location>
        <begin position="22"/>
        <end position="44"/>
    </location>
</feature>
<evidence type="ECO:0000256" key="7">
    <source>
        <dbReference type="ARBA" id="ARBA00022692"/>
    </source>
</evidence>
<feature type="compositionally biased region" description="Low complexity" evidence="13">
    <location>
        <begin position="147"/>
        <end position="159"/>
    </location>
</feature>
<organism evidence="16 17">
    <name type="scientific">Echria macrotheca</name>
    <dbReference type="NCBI Taxonomy" id="438768"/>
    <lineage>
        <taxon>Eukaryota</taxon>
        <taxon>Fungi</taxon>
        <taxon>Dikarya</taxon>
        <taxon>Ascomycota</taxon>
        <taxon>Pezizomycotina</taxon>
        <taxon>Sordariomycetes</taxon>
        <taxon>Sordariomycetidae</taxon>
        <taxon>Sordariales</taxon>
        <taxon>Schizotheciaceae</taxon>
        <taxon>Echria</taxon>
    </lineage>
</organism>
<evidence type="ECO:0000313" key="17">
    <source>
        <dbReference type="Proteomes" id="UP001239445"/>
    </source>
</evidence>